<gene>
    <name evidence="2" type="ORF">UT18_C0012G0031</name>
</gene>
<name>A0A0G0P7V0_UNCC2</name>
<proteinExistence type="predicted"/>
<keyword evidence="1" id="KW-1133">Transmembrane helix</keyword>
<reference evidence="2 3" key="1">
    <citation type="journal article" date="2015" name="Nature">
        <title>rRNA introns, odd ribosomes, and small enigmatic genomes across a large radiation of phyla.</title>
        <authorList>
            <person name="Brown C.T."/>
            <person name="Hug L.A."/>
            <person name="Thomas B.C."/>
            <person name="Sharon I."/>
            <person name="Castelle C.J."/>
            <person name="Singh A."/>
            <person name="Wilkins M.J."/>
            <person name="Williams K.H."/>
            <person name="Banfield J.F."/>
        </authorList>
    </citation>
    <scope>NUCLEOTIDE SEQUENCE [LARGE SCALE GENOMIC DNA]</scope>
</reference>
<dbReference type="AlphaFoldDB" id="A0A0G0P7V0"/>
<evidence type="ECO:0000313" key="3">
    <source>
        <dbReference type="Proteomes" id="UP000034207"/>
    </source>
</evidence>
<keyword evidence="1" id="KW-0812">Transmembrane</keyword>
<feature type="transmembrane region" description="Helical" evidence="1">
    <location>
        <begin position="96"/>
        <end position="116"/>
    </location>
</feature>
<dbReference type="Gene3D" id="2.40.50.140">
    <property type="entry name" value="Nucleic acid-binding proteins"/>
    <property type="match status" value="1"/>
</dbReference>
<dbReference type="EMBL" id="LBVV01000012">
    <property type="protein sequence ID" value="KKQ94179.1"/>
    <property type="molecule type" value="Genomic_DNA"/>
</dbReference>
<dbReference type="InterPro" id="IPR012340">
    <property type="entry name" value="NA-bd_OB-fold"/>
</dbReference>
<accession>A0A0G0P7V0</accession>
<protein>
    <submittedName>
        <fullName evidence="2">Uncharacterized protein</fullName>
    </submittedName>
</protein>
<dbReference type="SUPFAM" id="SSF141322">
    <property type="entry name" value="NfeD domain-like"/>
    <property type="match status" value="1"/>
</dbReference>
<feature type="transmembrane region" description="Helical" evidence="1">
    <location>
        <begin position="70"/>
        <end position="90"/>
    </location>
</feature>
<evidence type="ECO:0000256" key="1">
    <source>
        <dbReference type="SAM" id="Phobius"/>
    </source>
</evidence>
<feature type="transmembrane region" description="Helical" evidence="1">
    <location>
        <begin position="34"/>
        <end position="58"/>
    </location>
</feature>
<sequence>MIDLNQIIVEFLKAAGLDEAFHFLGVRISTVGLIYVYTICALISGVYVIISTLVGEVLDFLDVGDGNGMVPAVAIGTLIFSSVGGLSLFFTQTTPLGSIGYGFTGGIVTFAFALFVMRWLSKNQSNDIVTTDSLLGETGTVHERINNGPGVVKMIHNGKGEYFRAYSGQVIGSGELVRITNVRSSREVDVEKV</sequence>
<keyword evidence="1" id="KW-0472">Membrane</keyword>
<dbReference type="Proteomes" id="UP000034207">
    <property type="component" value="Unassembled WGS sequence"/>
</dbReference>
<dbReference type="STRING" id="1618345.UT18_C0012G0031"/>
<organism evidence="2 3">
    <name type="scientific">candidate division CPR2 bacterium GW2011_GWC2_39_10</name>
    <dbReference type="NCBI Taxonomy" id="1618345"/>
    <lineage>
        <taxon>Bacteria</taxon>
        <taxon>Bacteria division CPR2</taxon>
    </lineage>
</organism>
<evidence type="ECO:0000313" key="2">
    <source>
        <dbReference type="EMBL" id="KKQ94179.1"/>
    </source>
</evidence>
<comment type="caution">
    <text evidence="2">The sequence shown here is derived from an EMBL/GenBank/DDBJ whole genome shotgun (WGS) entry which is preliminary data.</text>
</comment>